<comment type="caution">
    <text evidence="3">The sequence shown here is derived from an EMBL/GenBank/DDBJ whole genome shotgun (WGS) entry which is preliminary data.</text>
</comment>
<keyword evidence="4" id="KW-1185">Reference proteome</keyword>
<gene>
    <name evidence="3" type="ORF">MYCIT1_LOCUS27062</name>
    <name evidence="2" type="ORF">MYCIT1_LOCUS9335</name>
</gene>
<evidence type="ECO:0000313" key="4">
    <source>
        <dbReference type="Proteomes" id="UP001295794"/>
    </source>
</evidence>
<protein>
    <submittedName>
        <fullName evidence="3">Uncharacterized protein</fullName>
    </submittedName>
</protein>
<dbReference type="AlphaFoldDB" id="A0AAD2HPS0"/>
<proteinExistence type="predicted"/>
<evidence type="ECO:0000256" key="1">
    <source>
        <dbReference type="SAM" id="MobiDB-lite"/>
    </source>
</evidence>
<feature type="region of interest" description="Disordered" evidence="1">
    <location>
        <begin position="83"/>
        <end position="113"/>
    </location>
</feature>
<dbReference type="EMBL" id="CAVNYO010000116">
    <property type="protein sequence ID" value="CAK5267100.1"/>
    <property type="molecule type" value="Genomic_DNA"/>
</dbReference>
<accession>A0AAD2HPS0</accession>
<evidence type="ECO:0000313" key="2">
    <source>
        <dbReference type="EMBL" id="CAK5267100.1"/>
    </source>
</evidence>
<reference evidence="3" key="1">
    <citation type="submission" date="2023-11" db="EMBL/GenBank/DDBJ databases">
        <authorList>
            <person name="De Vega J J."/>
            <person name="De Vega J J."/>
        </authorList>
    </citation>
    <scope>NUCLEOTIDE SEQUENCE</scope>
</reference>
<feature type="compositionally biased region" description="Basic and acidic residues" evidence="1">
    <location>
        <begin position="83"/>
        <end position="93"/>
    </location>
</feature>
<sequence>MRANFLGFLKHILNLLDIRIFIPRCALSQRMEMRSDHRPSRIYLSAKGKEQCDDIPPRWIERHPSPRIVGLCLAIIRVPRHREVERQQEDRPGRGPRRSPSQPPRDHIRSGIGVRACAEQERDNRRVAALDCMGKRVAVGAPLLETGSACHEHLGPLQIPDIRGVVDDCFRGAVKKVLGVDVRPVVQQQTHRVPIVVIRGEEQRRLVLIVITRK</sequence>
<name>A0AAD2HPS0_9AGAR</name>
<evidence type="ECO:0000313" key="3">
    <source>
        <dbReference type="EMBL" id="CAK5277892.1"/>
    </source>
</evidence>
<organism evidence="3 4">
    <name type="scientific">Mycena citricolor</name>
    <dbReference type="NCBI Taxonomy" id="2018698"/>
    <lineage>
        <taxon>Eukaryota</taxon>
        <taxon>Fungi</taxon>
        <taxon>Dikarya</taxon>
        <taxon>Basidiomycota</taxon>
        <taxon>Agaricomycotina</taxon>
        <taxon>Agaricomycetes</taxon>
        <taxon>Agaricomycetidae</taxon>
        <taxon>Agaricales</taxon>
        <taxon>Marasmiineae</taxon>
        <taxon>Mycenaceae</taxon>
        <taxon>Mycena</taxon>
    </lineage>
</organism>
<dbReference type="Proteomes" id="UP001295794">
    <property type="component" value="Unassembled WGS sequence"/>
</dbReference>
<dbReference type="EMBL" id="CAVNYO010000421">
    <property type="protein sequence ID" value="CAK5277892.1"/>
    <property type="molecule type" value="Genomic_DNA"/>
</dbReference>